<dbReference type="Proteomes" id="UP000187465">
    <property type="component" value="Unassembled WGS sequence"/>
</dbReference>
<evidence type="ECO:0000313" key="1">
    <source>
        <dbReference type="EMBL" id="OMD33442.1"/>
    </source>
</evidence>
<dbReference type="RefSeq" id="WP_051491392.1">
    <property type="nucleotide sequence ID" value="NZ_MKQN01000013.1"/>
</dbReference>
<organism evidence="1 2">
    <name type="scientific">Paenibacillus odorifer</name>
    <dbReference type="NCBI Taxonomy" id="189426"/>
    <lineage>
        <taxon>Bacteria</taxon>
        <taxon>Bacillati</taxon>
        <taxon>Bacillota</taxon>
        <taxon>Bacilli</taxon>
        <taxon>Bacillales</taxon>
        <taxon>Paenibacillaceae</taxon>
        <taxon>Paenibacillus</taxon>
    </lineage>
</organism>
<comment type="caution">
    <text evidence="1">The sequence shown here is derived from an EMBL/GenBank/DDBJ whole genome shotgun (WGS) entry which is preliminary data.</text>
</comment>
<gene>
    <name evidence="1" type="ORF">BJP51_11635</name>
</gene>
<dbReference type="AlphaFoldDB" id="A0A1R0XEF6"/>
<name>A0A1R0XEF6_9BACL</name>
<accession>A0A1R0XEF6</accession>
<evidence type="ECO:0000313" key="2">
    <source>
        <dbReference type="Proteomes" id="UP000187465"/>
    </source>
</evidence>
<proteinExistence type="predicted"/>
<dbReference type="EMBL" id="MKQP01000011">
    <property type="protein sequence ID" value="OMD33442.1"/>
    <property type="molecule type" value="Genomic_DNA"/>
</dbReference>
<sequence>MNYFEGTKKEGEKGVQNWQDRFFPEYPQVFKDWKGKASFITLGEFPALGEIVELGTEGIVERWKKDVKRAVGTKRTKQLVETVEVSCGLPKGLPQQR</sequence>
<reference evidence="1 2" key="1">
    <citation type="submission" date="2016-10" db="EMBL/GenBank/DDBJ databases">
        <title>Paenibacillus species isolates.</title>
        <authorList>
            <person name="Beno S.M."/>
        </authorList>
    </citation>
    <scope>NUCLEOTIDE SEQUENCE [LARGE SCALE GENOMIC DNA]</scope>
    <source>
        <strain evidence="1 2">FSL H7-0604</strain>
    </source>
</reference>
<protein>
    <submittedName>
        <fullName evidence="1">Uncharacterized protein</fullName>
    </submittedName>
</protein>